<gene>
    <name evidence="2" type="ORF">ACFOM8_05685</name>
</gene>
<reference evidence="3" key="1">
    <citation type="journal article" date="2019" name="Int. J. Syst. Evol. Microbiol.">
        <title>The Global Catalogue of Microorganisms (GCM) 10K type strain sequencing project: providing services to taxonomists for standard genome sequencing and annotation.</title>
        <authorList>
            <consortium name="The Broad Institute Genomics Platform"/>
            <consortium name="The Broad Institute Genome Sequencing Center for Infectious Disease"/>
            <person name="Wu L."/>
            <person name="Ma J."/>
        </authorList>
    </citation>
    <scope>NUCLEOTIDE SEQUENCE [LARGE SCALE GENOMIC DNA]</scope>
    <source>
        <strain evidence="3">KCTC 42473</strain>
    </source>
</reference>
<accession>A0ABV7U1J1</accession>
<name>A0ABV7U1J1_9RHOB</name>
<evidence type="ECO:0000313" key="3">
    <source>
        <dbReference type="Proteomes" id="UP001595539"/>
    </source>
</evidence>
<evidence type="ECO:0000256" key="1">
    <source>
        <dbReference type="SAM" id="Phobius"/>
    </source>
</evidence>
<comment type="caution">
    <text evidence="2">The sequence shown here is derived from an EMBL/GenBank/DDBJ whole genome shotgun (WGS) entry which is preliminary data.</text>
</comment>
<sequence>MGIVVKVLSKCLNFAGALAALVSGLLWWMSASNAKLAVDPNAAIFADKLNVLALDLNVQAGLCAALSALLIAIAGMLDN</sequence>
<dbReference type="EMBL" id="JBHRXY010000003">
    <property type="protein sequence ID" value="MFC3628933.1"/>
    <property type="molecule type" value="Genomic_DNA"/>
</dbReference>
<keyword evidence="1" id="KW-0812">Transmembrane</keyword>
<feature type="transmembrane region" description="Helical" evidence="1">
    <location>
        <begin position="58"/>
        <end position="77"/>
    </location>
</feature>
<protein>
    <submittedName>
        <fullName evidence="2">Uncharacterized protein</fullName>
    </submittedName>
</protein>
<evidence type="ECO:0000313" key="2">
    <source>
        <dbReference type="EMBL" id="MFC3628933.1"/>
    </source>
</evidence>
<proteinExistence type="predicted"/>
<dbReference type="Proteomes" id="UP001595539">
    <property type="component" value="Unassembled WGS sequence"/>
</dbReference>
<keyword evidence="1" id="KW-0472">Membrane</keyword>
<organism evidence="2 3">
    <name type="scientific">Paracoccus angustae</name>
    <dbReference type="NCBI Taxonomy" id="1671480"/>
    <lineage>
        <taxon>Bacteria</taxon>
        <taxon>Pseudomonadati</taxon>
        <taxon>Pseudomonadota</taxon>
        <taxon>Alphaproteobacteria</taxon>
        <taxon>Rhodobacterales</taxon>
        <taxon>Paracoccaceae</taxon>
        <taxon>Paracoccus</taxon>
    </lineage>
</organism>
<dbReference type="RefSeq" id="WP_377760137.1">
    <property type="nucleotide sequence ID" value="NZ_JBHRXY010000003.1"/>
</dbReference>
<keyword evidence="1" id="KW-1133">Transmembrane helix</keyword>
<feature type="transmembrane region" description="Helical" evidence="1">
    <location>
        <begin position="12"/>
        <end position="30"/>
    </location>
</feature>
<keyword evidence="3" id="KW-1185">Reference proteome</keyword>